<gene>
    <name evidence="4" type="primary">PmUG01_10012000</name>
    <name evidence="4" type="ORF">PMUG01_10012000</name>
</gene>
<feature type="region of interest" description="Disordered" evidence="2">
    <location>
        <begin position="204"/>
        <end position="333"/>
    </location>
</feature>
<evidence type="ECO:0000313" key="5">
    <source>
        <dbReference type="Proteomes" id="UP000219813"/>
    </source>
</evidence>
<name>A0A1D3RHD6_PLAMA</name>
<evidence type="ECO:0000256" key="3">
    <source>
        <dbReference type="SAM" id="Phobius"/>
    </source>
</evidence>
<protein>
    <submittedName>
        <fullName evidence="4">STP1 protein</fullName>
    </submittedName>
</protein>
<dbReference type="Proteomes" id="UP000219813">
    <property type="component" value="Chromosome 10"/>
</dbReference>
<feature type="transmembrane region" description="Helical" evidence="3">
    <location>
        <begin position="370"/>
        <end position="392"/>
    </location>
</feature>
<dbReference type="AlphaFoldDB" id="A0A1D3RHD6"/>
<keyword evidence="3" id="KW-1133">Transmembrane helix</keyword>
<organism evidence="4 5">
    <name type="scientific">Plasmodium malariae</name>
    <dbReference type="NCBI Taxonomy" id="5858"/>
    <lineage>
        <taxon>Eukaryota</taxon>
        <taxon>Sar</taxon>
        <taxon>Alveolata</taxon>
        <taxon>Apicomplexa</taxon>
        <taxon>Aconoidasida</taxon>
        <taxon>Haemosporida</taxon>
        <taxon>Plasmodiidae</taxon>
        <taxon>Plasmodium</taxon>
        <taxon>Plasmodium (Plasmodium)</taxon>
    </lineage>
</organism>
<dbReference type="OrthoDB" id="376328at2759"/>
<evidence type="ECO:0000313" key="4">
    <source>
        <dbReference type="EMBL" id="SCN44549.1"/>
    </source>
</evidence>
<reference evidence="4 5" key="1">
    <citation type="submission" date="2016-06" db="EMBL/GenBank/DDBJ databases">
        <authorList>
            <consortium name="Pathogen Informatics"/>
        </authorList>
    </citation>
    <scope>NUCLEOTIDE SEQUENCE [LARGE SCALE GENOMIC DNA]</scope>
</reference>
<dbReference type="GeneID" id="39869120"/>
<dbReference type="OMA" id="CFRENIE"/>
<evidence type="ECO:0000256" key="2">
    <source>
        <dbReference type="SAM" id="MobiDB-lite"/>
    </source>
</evidence>
<accession>A0A1D3RHD6</accession>
<keyword evidence="3" id="KW-0472">Membrane</keyword>
<dbReference type="KEGG" id="pmal:PMUG01_10012000"/>
<proteinExistence type="predicted"/>
<feature type="compositionally biased region" description="Basic and acidic residues" evidence="2">
    <location>
        <begin position="291"/>
        <end position="301"/>
    </location>
</feature>
<feature type="compositionally biased region" description="Basic and acidic residues" evidence="2">
    <location>
        <begin position="249"/>
        <end position="258"/>
    </location>
</feature>
<sequence>MESCSSWNYTGFGSGASEYFGKIEFVEARKQILSLTASLKTKTSKNEFRDGCLKLADYLIKIKDKPPDYTNPKRWVPVLRNYFGHKFKELSQHGGCPMIFEQKDRDLLELKYDALDFCEINKSYQKKLNAFKKRGSSTYNCNNDAKCISECTEYSTWFISKKKYFEEKKGLTSESCIFKNTSSQFPEKTCNILNPKTFNKPPQCLLPEPVIPSQPPLKEKDLSPPNVYQIKSEDLPATQEQSTFQGKLPTDRGSDNSRDIASGRSPNRASEDPPQLQTSSEDNSEASLTKLTEDTQHRHPEITNVPVFSTPEQKTTQDSVYQPPVDQDSNTEGGIKTTSVVNEVSLPKTFQSTPLDPKVQGPVVNSHSPYISSFLITFLIIIVSSLFIKYVLMGKFKKKKNIRRQVKFLKILLPSNSIKKDIFLSNDHLDQPIHDDEEIIKKLKIHEHNTIKNTNMPKRKKDRSKTIIEVHMKVLEEFRNEQWALSKKEFLAICLEVYANEEYRSHPNLINYNKVENIKYSTDTKEKGILWNKWIEKHRNISKKLEKADWFNHLKNEWKKEMEELNKKYSNENEKVSFLEREKVIWRQWISNKGKIVEQNMEEDWFKGLTDEFNNILGEYENEETKSSVSLINIEEMAHNKSCEELYKYIKKKLLAKLCILVFMTILEECKKEERIENRESYFDNFINECKSEENSDRKEQIIEDIRDTNCNILESGKNNKIHDDKGEKCFRENIEDWIREDDSYSNSTINNNIVGKSDDIIEKYIS</sequence>
<feature type="compositionally biased region" description="Polar residues" evidence="2">
    <location>
        <begin position="275"/>
        <end position="290"/>
    </location>
</feature>
<keyword evidence="5" id="KW-1185">Reference proteome</keyword>
<dbReference type="EMBL" id="LT594631">
    <property type="protein sequence ID" value="SCN44549.1"/>
    <property type="molecule type" value="Genomic_DNA"/>
</dbReference>
<feature type="coiled-coil region" evidence="1">
    <location>
        <begin position="555"/>
        <end position="582"/>
    </location>
</feature>
<keyword evidence="3" id="KW-0812">Transmembrane</keyword>
<dbReference type="RefSeq" id="XP_028861903.1">
    <property type="nucleotide sequence ID" value="XM_029005301.1"/>
</dbReference>
<keyword evidence="1" id="KW-0175">Coiled coil</keyword>
<evidence type="ECO:0000256" key="1">
    <source>
        <dbReference type="SAM" id="Coils"/>
    </source>
</evidence>
<feature type="compositionally biased region" description="Polar residues" evidence="2">
    <location>
        <begin position="306"/>
        <end position="320"/>
    </location>
</feature>
<dbReference type="VEuPathDB" id="PlasmoDB:PmUG01_10012000"/>